<accession>A0A2R2MI79</accession>
<dbReference type="InterPro" id="IPR016169">
    <property type="entry name" value="FAD-bd_PCMH_sub2"/>
</dbReference>
<feature type="domain" description="Berberine/berberine-like" evidence="1">
    <location>
        <begin position="141"/>
        <end position="178"/>
    </location>
</feature>
<keyword evidence="2" id="KW-1185">Reference proteome</keyword>
<dbReference type="Pfam" id="PF08031">
    <property type="entry name" value="BBE"/>
    <property type="match status" value="1"/>
</dbReference>
<dbReference type="InterPro" id="IPR012951">
    <property type="entry name" value="BBE"/>
</dbReference>
<evidence type="ECO:0000259" key="1">
    <source>
        <dbReference type="Pfam" id="PF08031"/>
    </source>
</evidence>
<dbReference type="GO" id="GO:0050660">
    <property type="term" value="F:flavin adenine dinucleotide binding"/>
    <property type="evidence" value="ECO:0007669"/>
    <property type="project" value="InterPro"/>
</dbReference>
<name>A0A2R2MI79_LINAN</name>
<dbReference type="RefSeq" id="XP_023929909.1">
    <property type="nucleotide sequence ID" value="XM_024074141.1"/>
</dbReference>
<protein>
    <submittedName>
        <fullName evidence="3">Uncharacterized protein LOC106152531</fullName>
    </submittedName>
</protein>
<dbReference type="KEGG" id="lak:106152531"/>
<organism evidence="2 3">
    <name type="scientific">Lingula anatina</name>
    <name type="common">Brachiopod</name>
    <name type="synonym">Lingula unguis</name>
    <dbReference type="NCBI Taxonomy" id="7574"/>
    <lineage>
        <taxon>Eukaryota</taxon>
        <taxon>Metazoa</taxon>
        <taxon>Spiralia</taxon>
        <taxon>Lophotrochozoa</taxon>
        <taxon>Brachiopoda</taxon>
        <taxon>Linguliformea</taxon>
        <taxon>Lingulata</taxon>
        <taxon>Lingulida</taxon>
        <taxon>Linguloidea</taxon>
        <taxon>Lingulidae</taxon>
        <taxon>Lingula</taxon>
    </lineage>
</organism>
<dbReference type="OrthoDB" id="9983560at2759"/>
<sequence>METIKSYRSDWRYGDCSIKNYTRWWDYRKDIHDKGSFSRVYIFNSLLPSSSFDNGLTDIIETYYQKAYDSKYFIGCTGVLIGGKATEYSSDSSSVGDALRNSFMSMSCGLPWPDSLAYMDGTFIDFMLPFQNEMIAKGNGVYYNEPSSRLSNWRTQYWGTKYSRLEGVKKTWDPSTRFTCCHCVGSDGDAHCSAVKASAKALVLGFLLVLTSIFTQ</sequence>
<dbReference type="InParanoid" id="A0A2R2MI79"/>
<reference evidence="3" key="1">
    <citation type="submission" date="2025-08" db="UniProtKB">
        <authorList>
            <consortium name="RefSeq"/>
        </authorList>
    </citation>
    <scope>IDENTIFICATION</scope>
    <source>
        <tissue evidence="3">Gonads</tissue>
    </source>
</reference>
<dbReference type="GO" id="GO:0016491">
    <property type="term" value="F:oxidoreductase activity"/>
    <property type="evidence" value="ECO:0007669"/>
    <property type="project" value="InterPro"/>
</dbReference>
<proteinExistence type="predicted"/>
<dbReference type="GeneID" id="106152531"/>
<gene>
    <name evidence="3" type="primary">LOC106152531</name>
</gene>
<evidence type="ECO:0000313" key="2">
    <source>
        <dbReference type="Proteomes" id="UP000085678"/>
    </source>
</evidence>
<evidence type="ECO:0000313" key="3">
    <source>
        <dbReference type="RefSeq" id="XP_023929909.1"/>
    </source>
</evidence>
<dbReference type="Proteomes" id="UP000085678">
    <property type="component" value="Unplaced"/>
</dbReference>
<dbReference type="Gene3D" id="3.30.465.10">
    <property type="match status" value="1"/>
</dbReference>
<dbReference type="AlphaFoldDB" id="A0A2R2MI79"/>